<dbReference type="PANTHER" id="PTHR43847:SF1">
    <property type="entry name" value="BLL3993 PROTEIN"/>
    <property type="match status" value="1"/>
</dbReference>
<evidence type="ECO:0000313" key="7">
    <source>
        <dbReference type="Proteomes" id="UP001319080"/>
    </source>
</evidence>
<dbReference type="InterPro" id="IPR052527">
    <property type="entry name" value="Metal_cation-efflux_comp"/>
</dbReference>
<sequence>MENNSLHIPRQDHAGVYVPPPMIYVVTFFLSIGLQRVAPLPSAWLGTGTAHAARWVIVAIGLLLLLSALWRFAISRNTLITVKPAKSLQTTGVYAFSRNPMYLALLIMFTAIAFFKGNSWTFLMIAPLMFVVQTYVIRKEEQYLQRAFGEEFSRYKGKVRRWL</sequence>
<feature type="transmembrane region" description="Helical" evidence="5">
    <location>
        <begin position="120"/>
        <end position="137"/>
    </location>
</feature>
<evidence type="ECO:0000256" key="3">
    <source>
        <dbReference type="ARBA" id="ARBA00022989"/>
    </source>
</evidence>
<keyword evidence="2 5" id="KW-0812">Transmembrane</keyword>
<protein>
    <submittedName>
        <fullName evidence="6">Isoprenylcysteine carboxylmethyltransferase family protein</fullName>
    </submittedName>
</protein>
<dbReference type="Proteomes" id="UP001319080">
    <property type="component" value="Unassembled WGS sequence"/>
</dbReference>
<proteinExistence type="predicted"/>
<dbReference type="PANTHER" id="PTHR43847">
    <property type="entry name" value="BLL3993 PROTEIN"/>
    <property type="match status" value="1"/>
</dbReference>
<feature type="transmembrane region" description="Helical" evidence="5">
    <location>
        <begin position="95"/>
        <end position="114"/>
    </location>
</feature>
<dbReference type="EMBL" id="JAHESE010000030">
    <property type="protein sequence ID" value="MBT1711209.1"/>
    <property type="molecule type" value="Genomic_DNA"/>
</dbReference>
<evidence type="ECO:0000256" key="5">
    <source>
        <dbReference type="SAM" id="Phobius"/>
    </source>
</evidence>
<dbReference type="RefSeq" id="WP_254086784.1">
    <property type="nucleotide sequence ID" value="NZ_JAHESE010000030.1"/>
</dbReference>
<gene>
    <name evidence="6" type="ORF">KK062_23395</name>
</gene>
<name>A0AAP2GSF2_9BACT</name>
<organism evidence="6 7">
    <name type="scientific">Dawidia cretensis</name>
    <dbReference type="NCBI Taxonomy" id="2782350"/>
    <lineage>
        <taxon>Bacteria</taxon>
        <taxon>Pseudomonadati</taxon>
        <taxon>Bacteroidota</taxon>
        <taxon>Cytophagia</taxon>
        <taxon>Cytophagales</taxon>
        <taxon>Chryseotaleaceae</taxon>
        <taxon>Dawidia</taxon>
    </lineage>
</organism>
<feature type="transmembrane region" description="Helical" evidence="5">
    <location>
        <begin position="14"/>
        <end position="32"/>
    </location>
</feature>
<keyword evidence="3 5" id="KW-1133">Transmembrane helix</keyword>
<keyword evidence="4 5" id="KW-0472">Membrane</keyword>
<accession>A0AAP2GSF2</accession>
<evidence type="ECO:0000313" key="6">
    <source>
        <dbReference type="EMBL" id="MBT1711209.1"/>
    </source>
</evidence>
<evidence type="ECO:0000256" key="2">
    <source>
        <dbReference type="ARBA" id="ARBA00022692"/>
    </source>
</evidence>
<reference evidence="6 7" key="1">
    <citation type="submission" date="2021-05" db="EMBL/GenBank/DDBJ databases">
        <title>A Polyphasic approach of four new species of the genus Ohtaekwangia: Ohtaekwangia histidinii sp. nov., Ohtaekwangia cretensis sp. nov., Ohtaekwangia indiensis sp. nov., Ohtaekwangia reichenbachii sp. nov. from diverse environment.</title>
        <authorList>
            <person name="Octaviana S."/>
        </authorList>
    </citation>
    <scope>NUCLEOTIDE SEQUENCE [LARGE SCALE GENOMIC DNA]</scope>
    <source>
        <strain evidence="6 7">PWU5</strain>
    </source>
</reference>
<evidence type="ECO:0000256" key="1">
    <source>
        <dbReference type="ARBA" id="ARBA00004127"/>
    </source>
</evidence>
<comment type="subcellular location">
    <subcellularLocation>
        <location evidence="1">Endomembrane system</location>
        <topology evidence="1">Multi-pass membrane protein</topology>
    </subcellularLocation>
</comment>
<evidence type="ECO:0000256" key="4">
    <source>
        <dbReference type="ARBA" id="ARBA00023136"/>
    </source>
</evidence>
<dbReference type="InterPro" id="IPR007318">
    <property type="entry name" value="Phopholipid_MeTrfase"/>
</dbReference>
<dbReference type="Gene3D" id="1.20.120.1630">
    <property type="match status" value="1"/>
</dbReference>
<dbReference type="Pfam" id="PF04191">
    <property type="entry name" value="PEMT"/>
    <property type="match status" value="1"/>
</dbReference>
<dbReference type="AlphaFoldDB" id="A0AAP2GSF2"/>
<keyword evidence="7" id="KW-1185">Reference proteome</keyword>
<feature type="transmembrane region" description="Helical" evidence="5">
    <location>
        <begin position="52"/>
        <end position="74"/>
    </location>
</feature>
<comment type="caution">
    <text evidence="6">The sequence shown here is derived from an EMBL/GenBank/DDBJ whole genome shotgun (WGS) entry which is preliminary data.</text>
</comment>
<dbReference type="GO" id="GO:0012505">
    <property type="term" value="C:endomembrane system"/>
    <property type="evidence" value="ECO:0007669"/>
    <property type="project" value="UniProtKB-SubCell"/>
</dbReference>